<reference evidence="1" key="1">
    <citation type="submission" date="2014-11" db="EMBL/GenBank/DDBJ databases">
        <authorList>
            <person name="Amaro Gonzalez C."/>
        </authorList>
    </citation>
    <scope>NUCLEOTIDE SEQUENCE</scope>
</reference>
<protein>
    <submittedName>
        <fullName evidence="1">Uncharacterized protein</fullName>
    </submittedName>
</protein>
<dbReference type="EMBL" id="GBXM01050412">
    <property type="protein sequence ID" value="JAH58165.1"/>
    <property type="molecule type" value="Transcribed_RNA"/>
</dbReference>
<organism evidence="1">
    <name type="scientific">Anguilla anguilla</name>
    <name type="common">European freshwater eel</name>
    <name type="synonym">Muraena anguilla</name>
    <dbReference type="NCBI Taxonomy" id="7936"/>
    <lineage>
        <taxon>Eukaryota</taxon>
        <taxon>Metazoa</taxon>
        <taxon>Chordata</taxon>
        <taxon>Craniata</taxon>
        <taxon>Vertebrata</taxon>
        <taxon>Euteleostomi</taxon>
        <taxon>Actinopterygii</taxon>
        <taxon>Neopterygii</taxon>
        <taxon>Teleostei</taxon>
        <taxon>Anguilliformes</taxon>
        <taxon>Anguillidae</taxon>
        <taxon>Anguilla</taxon>
    </lineage>
</organism>
<proteinExistence type="predicted"/>
<name>A0A0E9TYY1_ANGAN</name>
<evidence type="ECO:0000313" key="1">
    <source>
        <dbReference type="EMBL" id="JAH58165.1"/>
    </source>
</evidence>
<sequence length="42" mass="4511">MGLLECSMALPGLIQPQCSITDQGKTRIIIETATKYCSLGLL</sequence>
<reference evidence="1" key="2">
    <citation type="journal article" date="2015" name="Fish Shellfish Immunol.">
        <title>Early steps in the European eel (Anguilla anguilla)-Vibrio vulnificus interaction in the gills: Role of the RtxA13 toxin.</title>
        <authorList>
            <person name="Callol A."/>
            <person name="Pajuelo D."/>
            <person name="Ebbesson L."/>
            <person name="Teles M."/>
            <person name="MacKenzie S."/>
            <person name="Amaro C."/>
        </authorList>
    </citation>
    <scope>NUCLEOTIDE SEQUENCE</scope>
</reference>
<dbReference type="AlphaFoldDB" id="A0A0E9TYY1"/>
<accession>A0A0E9TYY1</accession>